<comment type="caution">
    <text evidence="10">The sequence shown here is derived from an EMBL/GenBank/DDBJ whole genome shotgun (WGS) entry which is preliminary data.</text>
</comment>
<keyword evidence="6" id="KW-0175">Coiled coil</keyword>
<evidence type="ECO:0000256" key="2">
    <source>
        <dbReference type="ARBA" id="ARBA00022741"/>
    </source>
</evidence>
<gene>
    <name evidence="5" type="primary">cetZ</name>
    <name evidence="10" type="ORF">HL657_03880</name>
</gene>
<comment type="caution">
    <text evidence="5">Lacks conserved residue(s) required for the propagation of feature annotation.</text>
</comment>
<accession>A0ABU3Z0H8</accession>
<feature type="coiled-coil region" evidence="6">
    <location>
        <begin position="365"/>
        <end position="397"/>
    </location>
</feature>
<dbReference type="InterPro" id="IPR048737">
    <property type="entry name" value="CetZ_C"/>
</dbReference>
<dbReference type="InterPro" id="IPR032907">
    <property type="entry name" value="CetZ"/>
</dbReference>
<feature type="compositionally biased region" description="Basic and acidic residues" evidence="7">
    <location>
        <begin position="610"/>
        <end position="623"/>
    </location>
</feature>
<keyword evidence="11" id="KW-1185">Reference proteome</keyword>
<feature type="binding site" evidence="5">
    <location>
        <position position="159"/>
    </location>
    <ligand>
        <name>GTP</name>
        <dbReference type="ChEBI" id="CHEBI:37565"/>
    </ligand>
</feature>
<evidence type="ECO:0000313" key="11">
    <source>
        <dbReference type="Proteomes" id="UP001273768"/>
    </source>
</evidence>
<name>A0ABU3Z0H8_9EURY</name>
<protein>
    <recommendedName>
        <fullName evidence="5">Tubulin-like protein CetZ</fullName>
    </recommendedName>
</protein>
<dbReference type="Gene3D" id="3.40.50.1440">
    <property type="entry name" value="Tubulin/FtsZ, GTPase domain"/>
    <property type="match status" value="1"/>
</dbReference>
<dbReference type="InterPro" id="IPR037103">
    <property type="entry name" value="Tubulin/FtsZ-like_C"/>
</dbReference>
<dbReference type="GO" id="GO:0051301">
    <property type="term" value="P:cell division"/>
    <property type="evidence" value="ECO:0007669"/>
    <property type="project" value="UniProtKB-KW"/>
</dbReference>
<dbReference type="InterPro" id="IPR036525">
    <property type="entry name" value="Tubulin/FtsZ_GTPase_sf"/>
</dbReference>
<comment type="function">
    <text evidence="5">Involved in cell shape control.</text>
</comment>
<comment type="subcellular location">
    <subcellularLocation>
        <location evidence="5">Cytoplasm</location>
    </subcellularLocation>
</comment>
<dbReference type="SUPFAM" id="SSF52490">
    <property type="entry name" value="Tubulin nucleotide-binding domain-like"/>
    <property type="match status" value="1"/>
</dbReference>
<dbReference type="Pfam" id="PF00091">
    <property type="entry name" value="Tubulin"/>
    <property type="match status" value="1"/>
</dbReference>
<evidence type="ECO:0000259" key="9">
    <source>
        <dbReference type="Pfam" id="PF21011"/>
    </source>
</evidence>
<evidence type="ECO:0000256" key="7">
    <source>
        <dbReference type="SAM" id="MobiDB-lite"/>
    </source>
</evidence>
<evidence type="ECO:0000256" key="3">
    <source>
        <dbReference type="ARBA" id="ARBA00022960"/>
    </source>
</evidence>
<dbReference type="Pfam" id="PF21011">
    <property type="entry name" value="CetZ_C"/>
    <property type="match status" value="1"/>
</dbReference>
<feature type="region of interest" description="Disordered" evidence="7">
    <location>
        <begin position="463"/>
        <end position="503"/>
    </location>
</feature>
<feature type="binding site" evidence="5">
    <location>
        <position position="201"/>
    </location>
    <ligand>
        <name>GTP</name>
        <dbReference type="ChEBI" id="CHEBI:37565"/>
    </ligand>
</feature>
<organism evidence="10 11">
    <name type="scientific">Methanoculleus nereidis</name>
    <dbReference type="NCBI Taxonomy" id="2735141"/>
    <lineage>
        <taxon>Archaea</taxon>
        <taxon>Methanobacteriati</taxon>
        <taxon>Methanobacteriota</taxon>
        <taxon>Stenosarchaea group</taxon>
        <taxon>Methanomicrobia</taxon>
        <taxon>Methanomicrobiales</taxon>
        <taxon>Methanomicrobiaceae</taxon>
        <taxon>Methanoculleus</taxon>
    </lineage>
</organism>
<keyword evidence="4 5" id="KW-0342">GTP-binding</keyword>
<dbReference type="HAMAP" id="MF_01946">
    <property type="entry name" value="CetZ"/>
    <property type="match status" value="1"/>
</dbReference>
<keyword evidence="10" id="KW-0132">Cell division</keyword>
<reference evidence="10 11" key="1">
    <citation type="submission" date="2020-05" db="EMBL/GenBank/DDBJ databases">
        <title>Isolation and characterization of methanoarchaea from a cold seep at offshore SW Taiwan.</title>
        <authorList>
            <person name="Chen Y.-W."/>
            <person name="Chen S.-C."/>
            <person name="Lai M.-C."/>
        </authorList>
    </citation>
    <scope>NUCLEOTIDE SEQUENCE [LARGE SCALE GENOMIC DNA]</scope>
    <source>
        <strain evidence="10 11">YWC-01</strain>
    </source>
</reference>
<evidence type="ECO:0000259" key="8">
    <source>
        <dbReference type="Pfam" id="PF00091"/>
    </source>
</evidence>
<dbReference type="EMBL" id="JABFFQ010000001">
    <property type="protein sequence ID" value="MDV4342321.1"/>
    <property type="molecule type" value="Genomic_DNA"/>
</dbReference>
<feature type="region of interest" description="Disordered" evidence="7">
    <location>
        <begin position="585"/>
        <end position="650"/>
    </location>
</feature>
<keyword evidence="3 5" id="KW-0133">Cell shape</keyword>
<keyword evidence="5" id="KW-0963">Cytoplasm</keyword>
<feature type="compositionally biased region" description="Basic and acidic residues" evidence="7">
    <location>
        <begin position="463"/>
        <end position="472"/>
    </location>
</feature>
<keyword evidence="2 5" id="KW-0547">Nucleotide-binding</keyword>
<dbReference type="Gene3D" id="3.30.1330.20">
    <property type="entry name" value="Tubulin/FtsZ, C-terminal domain"/>
    <property type="match status" value="1"/>
</dbReference>
<feature type="domain" description="Tubulin-like CetZ C-terminal" evidence="9">
    <location>
        <begin position="195"/>
        <end position="371"/>
    </location>
</feature>
<keyword evidence="10" id="KW-0131">Cell cycle</keyword>
<dbReference type="CDD" id="cd02202">
    <property type="entry name" value="CetZ_tubulin-like"/>
    <property type="match status" value="1"/>
</dbReference>
<feature type="domain" description="Tubulin/FtsZ GTPase" evidence="8">
    <location>
        <begin position="3"/>
        <end position="164"/>
    </location>
</feature>
<dbReference type="RefSeq" id="WP_317295495.1">
    <property type="nucleotide sequence ID" value="NZ_JABFFQ010000001.1"/>
</dbReference>
<comment type="similarity">
    <text evidence="1 5">Belongs to the CetZ family.</text>
</comment>
<proteinExistence type="inferred from homology"/>
<evidence type="ECO:0000256" key="6">
    <source>
        <dbReference type="SAM" id="Coils"/>
    </source>
</evidence>
<sequence>MRVLTIGLGGAGSRVVDNLYDHDRRSKICCMSAVAIDIDPNSLLQLRHLPNPARIFFPRVDIADHAQVTDVIDIEEVMTRLQSMDTMEIDAILLCCGLGGSVIDIAPLIIDEIRKSYVEPIFALAILPCLDEGKRVSSKAADDLDMLQELVDAVILFDNETWSQKIRAAVDAAETENTGVIAQLRQTPAASDPRTHYNMLNERVARQIGLLLRAGEFNESGLDVAEVVLDAGEVLNTLKGNSFVAVGYATERLPTGWLNILRRRQSLKDFIQGSQEKAARIISLAKKAVYEEISVPCDLTSADKALVLIAGPSTELSMKGFQTVRKWIDRSIAGLEMRSGDYPVKNTSFVGIIIMLAGLSNIPRVEELRDIRTEYRLECEEEQLNVEEKERLRDEEAALASSADAGLPEWDEDPGFASPLESAYLEESGYVAEMPAPEKDEMITLPGGSEGGEKRRDDTIEMIPKPDKKQDDGAVILPPRQGGREIDLTGSASVTSSVPAPKNATFGLKGISIEKTAPKDDAATYSALLKPVQRPKDGVFDGEQVTFDRRVQRPKDGVYTGDAIVLDRKTQRPIDGAFDKFGLHVRGAAPAPKDTQLDQTGRGFARPGPRPKEAGPSRGKLEVIDATARQKSGEEKKPEDDPDDGITWIR</sequence>
<dbReference type="InterPro" id="IPR003008">
    <property type="entry name" value="Tubulin_FtsZ_GTPase"/>
</dbReference>
<evidence type="ECO:0000256" key="4">
    <source>
        <dbReference type="ARBA" id="ARBA00023134"/>
    </source>
</evidence>
<dbReference type="Proteomes" id="UP001273768">
    <property type="component" value="Unassembled WGS sequence"/>
</dbReference>
<evidence type="ECO:0000313" key="10">
    <source>
        <dbReference type="EMBL" id="MDV4342321.1"/>
    </source>
</evidence>
<evidence type="ECO:0000256" key="1">
    <source>
        <dbReference type="ARBA" id="ARBA00006877"/>
    </source>
</evidence>
<feature type="binding site" evidence="5">
    <location>
        <position position="132"/>
    </location>
    <ligand>
        <name>GTP</name>
        <dbReference type="ChEBI" id="CHEBI:37565"/>
    </ligand>
</feature>
<evidence type="ECO:0000256" key="5">
    <source>
        <dbReference type="HAMAP-Rule" id="MF_01946"/>
    </source>
</evidence>